<dbReference type="InterPro" id="IPR000620">
    <property type="entry name" value="EamA_dom"/>
</dbReference>
<evidence type="ECO:0000256" key="2">
    <source>
        <dbReference type="ARBA" id="ARBA00007362"/>
    </source>
</evidence>
<organism evidence="8 9">
    <name type="scientific">Cupriavidus basilensis</name>
    <dbReference type="NCBI Taxonomy" id="68895"/>
    <lineage>
        <taxon>Bacteria</taxon>
        <taxon>Pseudomonadati</taxon>
        <taxon>Pseudomonadota</taxon>
        <taxon>Betaproteobacteria</taxon>
        <taxon>Burkholderiales</taxon>
        <taxon>Burkholderiaceae</taxon>
        <taxon>Cupriavidus</taxon>
    </lineage>
</organism>
<sequence length="293" mass="30623">MALNKTALSAHGATALFVLLWSSGAIFARLGLEYASAFALLVARFALALSVLLVLAAWRRRWLPPAGTRLQVAAAGLLLTGAYSICYLLALARGITPGVLATVLGVQPILTLLLVERRVSARRLAGLAVALCGLVLVVWQGIGLARFSPLGMAFALAALACMTIGAILQKRIRQAPLDVLPLQYCAGLALCLLFVPFQPMAVVPGAGFALSLAWLALVISVGATLLLYRLIQAGNLVNVTSLFYLVPGVTALLDYLFLGNRLAALSMAGMAAIVLGLLLVFSETASGRDSAQA</sequence>
<reference evidence="8 9" key="1">
    <citation type="submission" date="2023-03" db="EMBL/GenBank/DDBJ databases">
        <title>Draft assemblies of triclosan tolerant bacteria isolated from returned activated sludge.</title>
        <authorList>
            <person name="Van Hamelsveld S."/>
        </authorList>
    </citation>
    <scope>NUCLEOTIDE SEQUENCE [LARGE SCALE GENOMIC DNA]</scope>
    <source>
        <strain evidence="8 9">GW210010_S58</strain>
    </source>
</reference>
<keyword evidence="9" id="KW-1185">Reference proteome</keyword>
<dbReference type="PANTHER" id="PTHR32322:SF2">
    <property type="entry name" value="EAMA DOMAIN-CONTAINING PROTEIN"/>
    <property type="match status" value="1"/>
</dbReference>
<feature type="transmembrane region" description="Helical" evidence="6">
    <location>
        <begin position="124"/>
        <end position="142"/>
    </location>
</feature>
<keyword evidence="5 6" id="KW-0472">Membrane</keyword>
<evidence type="ECO:0000313" key="8">
    <source>
        <dbReference type="EMBL" id="MDF3837480.1"/>
    </source>
</evidence>
<keyword evidence="4 6" id="KW-1133">Transmembrane helix</keyword>
<dbReference type="Proteomes" id="UP001216674">
    <property type="component" value="Unassembled WGS sequence"/>
</dbReference>
<evidence type="ECO:0000259" key="7">
    <source>
        <dbReference type="Pfam" id="PF00892"/>
    </source>
</evidence>
<comment type="caution">
    <text evidence="8">The sequence shown here is derived from an EMBL/GenBank/DDBJ whole genome shotgun (WGS) entry which is preliminary data.</text>
</comment>
<feature type="transmembrane region" description="Helical" evidence="6">
    <location>
        <begin position="180"/>
        <end position="200"/>
    </location>
</feature>
<feature type="transmembrane region" description="Helical" evidence="6">
    <location>
        <begin position="235"/>
        <end position="256"/>
    </location>
</feature>
<feature type="transmembrane region" description="Helical" evidence="6">
    <location>
        <begin position="70"/>
        <end position="92"/>
    </location>
</feature>
<feature type="domain" description="EamA" evidence="7">
    <location>
        <begin position="15"/>
        <end position="138"/>
    </location>
</feature>
<evidence type="ECO:0000256" key="6">
    <source>
        <dbReference type="SAM" id="Phobius"/>
    </source>
</evidence>
<comment type="similarity">
    <text evidence="2">Belongs to the EamA transporter family.</text>
</comment>
<protein>
    <submittedName>
        <fullName evidence="8">DMT family transporter</fullName>
    </submittedName>
</protein>
<dbReference type="InterPro" id="IPR050638">
    <property type="entry name" value="AA-Vitamin_Transporters"/>
</dbReference>
<dbReference type="PANTHER" id="PTHR32322">
    <property type="entry name" value="INNER MEMBRANE TRANSPORTER"/>
    <property type="match status" value="1"/>
</dbReference>
<gene>
    <name evidence="8" type="ORF">P3W85_31695</name>
</gene>
<feature type="transmembrane region" description="Helical" evidence="6">
    <location>
        <begin position="34"/>
        <end position="58"/>
    </location>
</feature>
<accession>A0ABT6AXX0</accession>
<evidence type="ECO:0000256" key="4">
    <source>
        <dbReference type="ARBA" id="ARBA00022989"/>
    </source>
</evidence>
<keyword evidence="3 6" id="KW-0812">Transmembrane</keyword>
<dbReference type="Pfam" id="PF00892">
    <property type="entry name" value="EamA"/>
    <property type="match status" value="2"/>
</dbReference>
<name>A0ABT6AXX0_9BURK</name>
<proteinExistence type="inferred from homology"/>
<comment type="subcellular location">
    <subcellularLocation>
        <location evidence="1">Membrane</location>
        <topology evidence="1">Multi-pass membrane protein</topology>
    </subcellularLocation>
</comment>
<evidence type="ECO:0000313" key="9">
    <source>
        <dbReference type="Proteomes" id="UP001216674"/>
    </source>
</evidence>
<feature type="non-terminal residue" evidence="8">
    <location>
        <position position="293"/>
    </location>
</feature>
<dbReference type="RefSeq" id="WP_276267671.1">
    <property type="nucleotide sequence ID" value="NZ_JARJLM010000513.1"/>
</dbReference>
<dbReference type="InterPro" id="IPR037185">
    <property type="entry name" value="EmrE-like"/>
</dbReference>
<feature type="domain" description="EamA" evidence="7">
    <location>
        <begin position="150"/>
        <end position="281"/>
    </location>
</feature>
<feature type="transmembrane region" description="Helical" evidence="6">
    <location>
        <begin position="206"/>
        <end position="228"/>
    </location>
</feature>
<evidence type="ECO:0000256" key="5">
    <source>
        <dbReference type="ARBA" id="ARBA00023136"/>
    </source>
</evidence>
<dbReference type="EMBL" id="JARJLM010000513">
    <property type="protein sequence ID" value="MDF3837480.1"/>
    <property type="molecule type" value="Genomic_DNA"/>
</dbReference>
<feature type="transmembrane region" description="Helical" evidence="6">
    <location>
        <begin position="98"/>
        <end position="115"/>
    </location>
</feature>
<feature type="transmembrane region" description="Helical" evidence="6">
    <location>
        <begin position="262"/>
        <end position="281"/>
    </location>
</feature>
<feature type="transmembrane region" description="Helical" evidence="6">
    <location>
        <begin position="148"/>
        <end position="168"/>
    </location>
</feature>
<dbReference type="SUPFAM" id="SSF103481">
    <property type="entry name" value="Multidrug resistance efflux transporter EmrE"/>
    <property type="match status" value="2"/>
</dbReference>
<evidence type="ECO:0000256" key="1">
    <source>
        <dbReference type="ARBA" id="ARBA00004141"/>
    </source>
</evidence>
<evidence type="ECO:0000256" key="3">
    <source>
        <dbReference type="ARBA" id="ARBA00022692"/>
    </source>
</evidence>